<evidence type="ECO:0000313" key="2">
    <source>
        <dbReference type="Proteomes" id="UP000013201"/>
    </source>
</evidence>
<accession>N1MLF2</accession>
<name>N1MLF2_9SPHN</name>
<dbReference type="Proteomes" id="UP000013201">
    <property type="component" value="Unassembled WGS sequence"/>
</dbReference>
<gene>
    <name evidence="1" type="ORF">EBBID32_6010</name>
</gene>
<keyword evidence="2" id="KW-1185">Reference proteome</keyword>
<reference evidence="1 2" key="1">
    <citation type="submission" date="2013-03" db="EMBL/GenBank/DDBJ databases">
        <authorList>
            <person name="Le V."/>
        </authorList>
    </citation>
    <scope>NUCLEOTIDE SEQUENCE [LARGE SCALE GENOMIC DNA]</scope>
    <source>
        <strain evidence="1 2">BiD32</strain>
    </source>
</reference>
<evidence type="ECO:0000313" key="1">
    <source>
        <dbReference type="EMBL" id="CCW16268.1"/>
    </source>
</evidence>
<reference evidence="2" key="2">
    <citation type="submission" date="2013-04" db="EMBL/GenBank/DDBJ databases">
        <title>Bisphenol A degrading Sphingobium sp. strain BiD32.</title>
        <authorList>
            <person name="Nielsen J.L."/>
            <person name="Zhou N.A."/>
            <person name="Kjeldal H."/>
        </authorList>
    </citation>
    <scope>NUCLEOTIDE SEQUENCE [LARGE SCALE GENOMIC DNA]</scope>
    <source>
        <strain evidence="2">BiD32</strain>
    </source>
</reference>
<dbReference type="AlphaFoldDB" id="N1MLF2"/>
<proteinExistence type="predicted"/>
<comment type="caution">
    <text evidence="1">The sequence shown here is derived from an EMBL/GenBank/DDBJ whole genome shotgun (WGS) entry which is preliminary data.</text>
</comment>
<dbReference type="EMBL" id="CAVK010000031">
    <property type="protein sequence ID" value="CCW16268.1"/>
    <property type="molecule type" value="Genomic_DNA"/>
</dbReference>
<sequence length="40" mass="4337">MGRNHAGALVGWYDTVANETRDHAGRLIGKGDMLATLIVR</sequence>
<organism evidence="1 2">
    <name type="scientific">Sphingobium indicum BiD32</name>
    <dbReference type="NCBI Taxonomy" id="1301087"/>
    <lineage>
        <taxon>Bacteria</taxon>
        <taxon>Pseudomonadati</taxon>
        <taxon>Pseudomonadota</taxon>
        <taxon>Alphaproteobacteria</taxon>
        <taxon>Sphingomonadales</taxon>
        <taxon>Sphingomonadaceae</taxon>
        <taxon>Sphingobium</taxon>
    </lineage>
</organism>
<protein>
    <submittedName>
        <fullName evidence="1">Uncharacterized protein</fullName>
    </submittedName>
</protein>